<dbReference type="InterPro" id="IPR029041">
    <property type="entry name" value="FAD-linked_oxidoreductase-like"/>
</dbReference>
<dbReference type="EC" id="2.1.1.10" evidence="10"/>
<dbReference type="InterPro" id="IPR003171">
    <property type="entry name" value="Mehydrof_redctse-like"/>
</dbReference>
<evidence type="ECO:0000313" key="11">
    <source>
        <dbReference type="Proteomes" id="UP001207605"/>
    </source>
</evidence>
<evidence type="ECO:0000256" key="7">
    <source>
        <dbReference type="ARBA" id="ARBA00023002"/>
    </source>
</evidence>
<dbReference type="Pfam" id="PF02574">
    <property type="entry name" value="S-methyl_trans"/>
    <property type="match status" value="1"/>
</dbReference>
<keyword evidence="8" id="KW-0479">Metal-binding</keyword>
<dbReference type="Proteomes" id="UP001207605">
    <property type="component" value="Unassembled WGS sequence"/>
</dbReference>
<dbReference type="PANTHER" id="PTHR11103">
    <property type="entry name" value="SLR1189 PROTEIN"/>
    <property type="match status" value="1"/>
</dbReference>
<feature type="binding site" evidence="8">
    <location>
        <position position="267"/>
    </location>
    <ligand>
        <name>Zn(2+)</name>
        <dbReference type="ChEBI" id="CHEBI:29105"/>
    </ligand>
</feature>
<dbReference type="SUPFAM" id="SSF82282">
    <property type="entry name" value="Homocysteine S-methyltransferase"/>
    <property type="match status" value="1"/>
</dbReference>
<evidence type="ECO:0000256" key="4">
    <source>
        <dbReference type="ARBA" id="ARBA00022630"/>
    </source>
</evidence>
<keyword evidence="4" id="KW-0285">Flavoprotein</keyword>
<dbReference type="CDD" id="cd00537">
    <property type="entry name" value="MTHFR"/>
    <property type="match status" value="1"/>
</dbReference>
<gene>
    <name evidence="10" type="ORF">OCV65_11380</name>
</gene>
<evidence type="ECO:0000256" key="6">
    <source>
        <dbReference type="ARBA" id="ARBA00022827"/>
    </source>
</evidence>
<dbReference type="SUPFAM" id="SSF51730">
    <property type="entry name" value="FAD-linked oxidoreductase"/>
    <property type="match status" value="1"/>
</dbReference>
<dbReference type="EC" id="1.5.1.20" evidence="10"/>
<dbReference type="PANTHER" id="PTHR11103:SF18">
    <property type="entry name" value="SLR1189 PROTEIN"/>
    <property type="match status" value="1"/>
</dbReference>
<keyword evidence="11" id="KW-1185">Reference proteome</keyword>
<dbReference type="InterPro" id="IPR003726">
    <property type="entry name" value="HCY_dom"/>
</dbReference>
<keyword evidence="5 8" id="KW-0808">Transferase</keyword>
<keyword evidence="6" id="KW-0274">FAD</keyword>
<evidence type="ECO:0000256" key="1">
    <source>
        <dbReference type="ARBA" id="ARBA00001974"/>
    </source>
</evidence>
<dbReference type="Pfam" id="PF02219">
    <property type="entry name" value="MTHFR"/>
    <property type="match status" value="1"/>
</dbReference>
<comment type="caution">
    <text evidence="10">The sequence shown here is derived from an EMBL/GenBank/DDBJ whole genome shotgun (WGS) entry which is preliminary data.</text>
</comment>
<dbReference type="EMBL" id="JAOQJV010000018">
    <property type="protein sequence ID" value="MCU6700831.1"/>
    <property type="molecule type" value="Genomic_DNA"/>
</dbReference>
<evidence type="ECO:0000256" key="3">
    <source>
        <dbReference type="ARBA" id="ARBA00022603"/>
    </source>
</evidence>
<keyword evidence="8" id="KW-0862">Zinc</keyword>
<evidence type="ECO:0000256" key="2">
    <source>
        <dbReference type="ARBA" id="ARBA00004777"/>
    </source>
</evidence>
<evidence type="ECO:0000256" key="8">
    <source>
        <dbReference type="PROSITE-ProRule" id="PRU00333"/>
    </source>
</evidence>
<feature type="binding site" evidence="8">
    <location>
        <position position="268"/>
    </location>
    <ligand>
        <name>Zn(2+)</name>
        <dbReference type="ChEBI" id="CHEBI:29105"/>
    </ligand>
</feature>
<feature type="domain" description="Hcy-binding" evidence="9">
    <location>
        <begin position="1"/>
        <end position="282"/>
    </location>
</feature>
<dbReference type="Gene3D" id="3.20.20.330">
    <property type="entry name" value="Homocysteine-binding-like domain"/>
    <property type="match status" value="1"/>
</dbReference>
<evidence type="ECO:0000256" key="5">
    <source>
        <dbReference type="ARBA" id="ARBA00022679"/>
    </source>
</evidence>
<comment type="cofactor">
    <cofactor evidence="1">
        <name>FAD</name>
        <dbReference type="ChEBI" id="CHEBI:57692"/>
    </cofactor>
</comment>
<evidence type="ECO:0000259" key="9">
    <source>
        <dbReference type="PROSITE" id="PS50970"/>
    </source>
</evidence>
<reference evidence="10 11" key="1">
    <citation type="journal article" date="2021" name="ISME Commun">
        <title>Automated analysis of genomic sequences facilitates high-throughput and comprehensive description of bacteria.</title>
        <authorList>
            <person name="Hitch T.C.A."/>
        </authorList>
    </citation>
    <scope>NUCLEOTIDE SEQUENCE [LARGE SCALE GENOMIC DNA]</scope>
    <source>
        <strain evidence="10 11">Sanger_02</strain>
    </source>
</reference>
<sequence length="596" mass="66425">MGLLDKIKDHILLMDGAMGTYYNQQYGTELEAEEANLVHPEEITAIHKAYIEAGAELIRTNTFAVNHLMFPKREECKRAIHAAIACARQAVAESGREVEIAASIGPIRQTVTEDDENTIKEYQFLINSMLAEGIRIFVFETMLELKWVQPLSEYCKSQCEESVVIVQFSLNPSGYTQYGFGMKEIIDKLCQMETVDIFGFNCGVGAAHLRKLLEKQTFPKECILSVLPNAGYQQELRGRMHYGDDPEYYAKQMERMIPLGINIAGGCCGTTPEHIAALKKVLGGQAPQPKEVVEENADGESVSNAAPTDFISKLERGEKVFVVELDAPFDAQMDKFSKGVYALKENGVDMITVSDSPLARSRADAALLAVYAKRLTDISVMPHVAMRDRNLIGLRSEILGVHANGIRDFLVITGDPVGPDNRGKITGVFDVNSIRFMEYLQHMNEEIFPDQPVYYGGALNYAGNNIRAIVGRMRKKMEAGCAYFLTQPIFSEEDVQRVIELKEMTGAKIICGLMPLVSYRNALFMKNEMPGIHVNDEILNRYDPEMSREEAEDTAVALCLDIAEALRGAADGFYLMTPFHRVGLVNRIINAIKQGE</sequence>
<dbReference type="Gene3D" id="3.20.20.220">
    <property type="match status" value="1"/>
</dbReference>
<accession>A0ABT2S8C4</accession>
<dbReference type="GO" id="GO:0008168">
    <property type="term" value="F:methyltransferase activity"/>
    <property type="evidence" value="ECO:0007669"/>
    <property type="project" value="UniProtKB-KW"/>
</dbReference>
<protein>
    <submittedName>
        <fullName evidence="10">Bifunctional homocysteine S-methyltransferase/methylenetetrahydrofolate reductase</fullName>
        <ecNumber evidence="10">1.5.1.20</ecNumber>
        <ecNumber evidence="10">2.1.1.10</ecNumber>
    </submittedName>
</protein>
<dbReference type="GO" id="GO:0032259">
    <property type="term" value="P:methylation"/>
    <property type="evidence" value="ECO:0007669"/>
    <property type="project" value="UniProtKB-KW"/>
</dbReference>
<dbReference type="PROSITE" id="PS50970">
    <property type="entry name" value="HCY"/>
    <property type="match status" value="1"/>
</dbReference>
<dbReference type="InterPro" id="IPR036589">
    <property type="entry name" value="HCY_dom_sf"/>
</dbReference>
<keyword evidence="7 10" id="KW-0560">Oxidoreductase</keyword>
<keyword evidence="3 8" id="KW-0489">Methyltransferase</keyword>
<feature type="binding site" evidence="8">
    <location>
        <position position="202"/>
    </location>
    <ligand>
        <name>Zn(2+)</name>
        <dbReference type="ChEBI" id="CHEBI:29105"/>
    </ligand>
</feature>
<dbReference type="NCBIfam" id="NF006396">
    <property type="entry name" value="PRK08645.1"/>
    <property type="match status" value="1"/>
</dbReference>
<comment type="pathway">
    <text evidence="2">One-carbon metabolism; tetrahydrofolate interconversion.</text>
</comment>
<name>A0ABT2S8C4_9FIRM</name>
<dbReference type="GO" id="GO:0004489">
    <property type="term" value="F:methylenetetrahydrofolate reductase [NAD(P)H] activity"/>
    <property type="evidence" value="ECO:0007669"/>
    <property type="project" value="UniProtKB-EC"/>
</dbReference>
<dbReference type="RefSeq" id="WP_262582165.1">
    <property type="nucleotide sequence ID" value="NZ_JAOQJV010000018.1"/>
</dbReference>
<proteinExistence type="predicted"/>
<organism evidence="10 11">
    <name type="scientific">Dorea ammoniilytica</name>
    <dbReference type="NCBI Taxonomy" id="2981788"/>
    <lineage>
        <taxon>Bacteria</taxon>
        <taxon>Bacillati</taxon>
        <taxon>Bacillota</taxon>
        <taxon>Clostridia</taxon>
        <taxon>Lachnospirales</taxon>
        <taxon>Lachnospiraceae</taxon>
        <taxon>Dorea</taxon>
    </lineage>
</organism>
<comment type="cofactor">
    <cofactor evidence="8">
        <name>Zn(2+)</name>
        <dbReference type="ChEBI" id="CHEBI:29105"/>
    </cofactor>
</comment>
<evidence type="ECO:0000313" key="10">
    <source>
        <dbReference type="EMBL" id="MCU6700831.1"/>
    </source>
</evidence>